<feature type="region of interest" description="Disordered" evidence="17">
    <location>
        <begin position="1"/>
        <end position="67"/>
    </location>
</feature>
<keyword evidence="6 16" id="KW-0547">Nucleotide-binding</keyword>
<proteinExistence type="inferred from homology"/>
<sequence>MSETPPPPPSPAVLVDDDLGYVGEAPPTRLREESSPPPPPPSETPPPPPDLSSSANPNDTLDDAFESSHDLVSRVDELEGVSRLASVNLSVTSSPPPQPPQPAISPPASRWHLGLIENYTIIDKVGSGTYGEVYKCQHKITKDIVALKKLRQDVEKNGFPVTSIREMKILKQLKHPNIVELKEIVSKPDPPKDGKKPPLYFAFEYMEHDLSGLLTHEKVPKFSRTQIQCYMRQLLYGIAFMHGQKIMHRDIKASNLLLNNAGMLKIADFGLSRYWTEANARSGRYTNKVVTLWYRPPELLMGSTSYDYSIDMWSVGCIFAELLLGRAPLQGRNELEQLQCIYGLVGVPTKENWPTYDKLPNANVFTPDAKHVCLLAERFKEFPSTTVDLLAKMLTLDPAQRITALDALDHEYFWKTPTCKPKDLPKFPVASTHEYQSKKRHAENQKLAPPAPLPPATTSSQPHNPPSAKRPMLTHPHGGSTSHHVSTSSSGSRDHHTSRGGSSSHQPTSNHSHHHHQYHHHHHHGGSRDGYRDHGNYASDGRPLQRYNLHEDTKRRQRRSQSREHPPQH</sequence>
<keyword evidence="5" id="KW-0808">Transferase</keyword>
<dbReference type="InterPro" id="IPR017441">
    <property type="entry name" value="Protein_kinase_ATP_BS"/>
</dbReference>
<feature type="compositionally biased region" description="Basic residues" evidence="17">
    <location>
        <begin position="511"/>
        <end position="525"/>
    </location>
</feature>
<feature type="compositionally biased region" description="Low complexity" evidence="17">
    <location>
        <begin position="474"/>
        <end position="491"/>
    </location>
</feature>
<dbReference type="Gene3D" id="3.30.200.20">
    <property type="entry name" value="Phosphorylase Kinase, domain 1"/>
    <property type="match status" value="1"/>
</dbReference>
<comment type="subunit">
    <text evidence="9">May form a complex composed of at least the catalytic subunit CRK2 and a cyclin.</text>
</comment>
<evidence type="ECO:0000256" key="15">
    <source>
        <dbReference type="ARBA" id="ARBA00049280"/>
    </source>
</evidence>
<evidence type="ECO:0000256" key="1">
    <source>
        <dbReference type="ARBA" id="ARBA00006485"/>
    </source>
</evidence>
<dbReference type="AlphaFoldDB" id="A0A024TR20"/>
<dbReference type="EMBL" id="KI913976">
    <property type="protein sequence ID" value="ETV96605.1"/>
    <property type="molecule type" value="Genomic_DNA"/>
</dbReference>
<feature type="compositionally biased region" description="Pro residues" evidence="17">
    <location>
        <begin position="1"/>
        <end position="11"/>
    </location>
</feature>
<evidence type="ECO:0000256" key="14">
    <source>
        <dbReference type="ARBA" id="ARBA00048367"/>
    </source>
</evidence>
<dbReference type="VEuPathDB" id="FungiDB:H310_10307"/>
<dbReference type="SUPFAM" id="SSF56112">
    <property type="entry name" value="Protein kinase-like (PK-like)"/>
    <property type="match status" value="1"/>
</dbReference>
<reference evidence="19" key="1">
    <citation type="submission" date="2013-12" db="EMBL/GenBank/DDBJ databases">
        <title>The Genome Sequence of Aphanomyces invadans NJM9701.</title>
        <authorList>
            <consortium name="The Broad Institute Genomics Platform"/>
            <person name="Russ C."/>
            <person name="Tyler B."/>
            <person name="van West P."/>
            <person name="Dieguez-Uribeondo J."/>
            <person name="Young S.K."/>
            <person name="Zeng Q."/>
            <person name="Gargeya S."/>
            <person name="Fitzgerald M."/>
            <person name="Abouelleil A."/>
            <person name="Alvarado L."/>
            <person name="Chapman S.B."/>
            <person name="Gainer-Dewar J."/>
            <person name="Goldberg J."/>
            <person name="Griggs A."/>
            <person name="Gujja S."/>
            <person name="Hansen M."/>
            <person name="Howarth C."/>
            <person name="Imamovic A."/>
            <person name="Ireland A."/>
            <person name="Larimer J."/>
            <person name="McCowan C."/>
            <person name="Murphy C."/>
            <person name="Pearson M."/>
            <person name="Poon T.W."/>
            <person name="Priest M."/>
            <person name="Roberts A."/>
            <person name="Saif S."/>
            <person name="Shea T."/>
            <person name="Sykes S."/>
            <person name="Wortman J."/>
            <person name="Nusbaum C."/>
            <person name="Birren B."/>
        </authorList>
    </citation>
    <scope>NUCLEOTIDE SEQUENCE [LARGE SCALE GENOMIC DNA]</scope>
    <source>
        <strain evidence="19">NJM9701</strain>
    </source>
</reference>
<comment type="catalytic activity">
    <reaction evidence="14">
        <text>L-seryl-[protein] + ATP = O-phospho-L-seryl-[protein] + ADP + H(+)</text>
        <dbReference type="Rhea" id="RHEA:17989"/>
        <dbReference type="Rhea" id="RHEA-COMP:9863"/>
        <dbReference type="Rhea" id="RHEA-COMP:11604"/>
        <dbReference type="ChEBI" id="CHEBI:15378"/>
        <dbReference type="ChEBI" id="CHEBI:29999"/>
        <dbReference type="ChEBI" id="CHEBI:30616"/>
        <dbReference type="ChEBI" id="CHEBI:83421"/>
        <dbReference type="ChEBI" id="CHEBI:456216"/>
        <dbReference type="EC" id="2.7.11.22"/>
    </reaction>
</comment>
<feature type="compositionally biased region" description="Pro residues" evidence="17">
    <location>
        <begin position="35"/>
        <end position="50"/>
    </location>
</feature>
<evidence type="ECO:0000256" key="16">
    <source>
        <dbReference type="PROSITE-ProRule" id="PRU10141"/>
    </source>
</evidence>
<gene>
    <name evidence="19" type="ORF">H310_10307</name>
</gene>
<dbReference type="InterPro" id="IPR000719">
    <property type="entry name" value="Prot_kinase_dom"/>
</dbReference>
<evidence type="ECO:0000259" key="18">
    <source>
        <dbReference type="PROSITE" id="PS50011"/>
    </source>
</evidence>
<accession>A0A024TR20</accession>
<dbReference type="InterPro" id="IPR011009">
    <property type="entry name" value="Kinase-like_dom_sf"/>
</dbReference>
<dbReference type="CDD" id="cd07840">
    <property type="entry name" value="STKc_CDK9_like"/>
    <property type="match status" value="1"/>
</dbReference>
<evidence type="ECO:0000256" key="2">
    <source>
        <dbReference type="ARBA" id="ARBA00012409"/>
    </source>
</evidence>
<dbReference type="GO" id="GO:0008353">
    <property type="term" value="F:RNA polymerase II CTD heptapeptide repeat kinase activity"/>
    <property type="evidence" value="ECO:0007669"/>
    <property type="project" value="UniProtKB-EC"/>
</dbReference>
<evidence type="ECO:0000256" key="4">
    <source>
        <dbReference type="ARBA" id="ARBA00022527"/>
    </source>
</evidence>
<dbReference type="PROSITE" id="PS00108">
    <property type="entry name" value="PROTEIN_KINASE_ST"/>
    <property type="match status" value="1"/>
</dbReference>
<evidence type="ECO:0000256" key="6">
    <source>
        <dbReference type="ARBA" id="ARBA00022741"/>
    </source>
</evidence>
<dbReference type="GeneID" id="20087357"/>
<dbReference type="Gene3D" id="1.10.510.10">
    <property type="entry name" value="Transferase(Phosphotransferase) domain 1"/>
    <property type="match status" value="1"/>
</dbReference>
<evidence type="ECO:0000256" key="7">
    <source>
        <dbReference type="ARBA" id="ARBA00022777"/>
    </source>
</evidence>
<dbReference type="STRING" id="157072.A0A024TR20"/>
<evidence type="ECO:0000256" key="10">
    <source>
        <dbReference type="ARBA" id="ARBA00039612"/>
    </source>
</evidence>
<evidence type="ECO:0000256" key="9">
    <source>
        <dbReference type="ARBA" id="ARBA00038543"/>
    </source>
</evidence>
<dbReference type="eggNOG" id="KOG0600">
    <property type="taxonomic scope" value="Eukaryota"/>
</dbReference>
<dbReference type="FunFam" id="1.10.510.10:FF:000415">
    <property type="entry name" value="CMGC/CDK/CRK7 protein kinase, variant"/>
    <property type="match status" value="1"/>
</dbReference>
<keyword evidence="7 19" id="KW-0418">Kinase</keyword>
<dbReference type="EC" id="2.7.11.22" evidence="3"/>
<evidence type="ECO:0000313" key="19">
    <source>
        <dbReference type="EMBL" id="ETV96605.1"/>
    </source>
</evidence>
<evidence type="ECO:0000256" key="5">
    <source>
        <dbReference type="ARBA" id="ARBA00022679"/>
    </source>
</evidence>
<dbReference type="GO" id="GO:0005634">
    <property type="term" value="C:nucleus"/>
    <property type="evidence" value="ECO:0007669"/>
    <property type="project" value="TreeGrafter"/>
</dbReference>
<protein>
    <recommendedName>
        <fullName evidence="10">Cyclin-dependent kinase 2 homolog</fullName>
        <ecNumber evidence="3">2.7.11.22</ecNumber>
        <ecNumber evidence="2">2.7.11.23</ecNumber>
    </recommendedName>
    <alternativeName>
        <fullName evidence="11">Cell division control protein 2 homolog</fullName>
    </alternativeName>
    <alternativeName>
        <fullName evidence="12">cdc2-related kinase 2</fullName>
    </alternativeName>
</protein>
<dbReference type="RefSeq" id="XP_008874868.1">
    <property type="nucleotide sequence ID" value="XM_008876646.1"/>
</dbReference>
<feature type="domain" description="Protein kinase" evidence="18">
    <location>
        <begin position="119"/>
        <end position="413"/>
    </location>
</feature>
<dbReference type="PROSITE" id="PS00107">
    <property type="entry name" value="PROTEIN_KINASE_ATP"/>
    <property type="match status" value="1"/>
</dbReference>
<feature type="region of interest" description="Disordered" evidence="17">
    <location>
        <begin position="433"/>
        <end position="569"/>
    </location>
</feature>
<dbReference type="FunFam" id="3.30.200.20:FF:000124">
    <property type="entry name" value="Cyclin-dependent kinase 4"/>
    <property type="match status" value="1"/>
</dbReference>
<dbReference type="InterPro" id="IPR050108">
    <property type="entry name" value="CDK"/>
</dbReference>
<keyword evidence="4" id="KW-0723">Serine/threonine-protein kinase</keyword>
<name>A0A024TR20_9STRA</name>
<dbReference type="GO" id="GO:0004693">
    <property type="term" value="F:cyclin-dependent protein serine/threonine kinase activity"/>
    <property type="evidence" value="ECO:0007669"/>
    <property type="project" value="UniProtKB-EC"/>
</dbReference>
<dbReference type="PANTHER" id="PTHR24056">
    <property type="entry name" value="CELL DIVISION PROTEIN KINASE"/>
    <property type="match status" value="1"/>
</dbReference>
<dbReference type="OrthoDB" id="28397at2759"/>
<dbReference type="GO" id="GO:0000307">
    <property type="term" value="C:cyclin-dependent protein kinase holoenzyme complex"/>
    <property type="evidence" value="ECO:0007669"/>
    <property type="project" value="TreeGrafter"/>
</dbReference>
<comment type="similarity">
    <text evidence="1">Belongs to the protein kinase superfamily. CMGC Ser/Thr protein kinase family. CDC2/CDKX subfamily.</text>
</comment>
<evidence type="ECO:0000256" key="8">
    <source>
        <dbReference type="ARBA" id="ARBA00022840"/>
    </source>
</evidence>
<evidence type="ECO:0000256" key="3">
    <source>
        <dbReference type="ARBA" id="ARBA00012425"/>
    </source>
</evidence>
<dbReference type="InterPro" id="IPR008271">
    <property type="entry name" value="Ser/Thr_kinase_AS"/>
</dbReference>
<evidence type="ECO:0000256" key="17">
    <source>
        <dbReference type="SAM" id="MobiDB-lite"/>
    </source>
</evidence>
<dbReference type="PROSITE" id="PS50011">
    <property type="entry name" value="PROTEIN_KINASE_DOM"/>
    <property type="match status" value="1"/>
</dbReference>
<feature type="binding site" evidence="16">
    <location>
        <position position="148"/>
    </location>
    <ligand>
        <name>ATP</name>
        <dbReference type="ChEBI" id="CHEBI:30616"/>
    </ligand>
</feature>
<organism evidence="19">
    <name type="scientific">Aphanomyces invadans</name>
    <dbReference type="NCBI Taxonomy" id="157072"/>
    <lineage>
        <taxon>Eukaryota</taxon>
        <taxon>Sar</taxon>
        <taxon>Stramenopiles</taxon>
        <taxon>Oomycota</taxon>
        <taxon>Saprolegniomycetes</taxon>
        <taxon>Saprolegniales</taxon>
        <taxon>Verrucalvaceae</taxon>
        <taxon>Aphanomyces</taxon>
    </lineage>
</organism>
<dbReference type="GO" id="GO:0032968">
    <property type="term" value="P:positive regulation of transcription elongation by RNA polymerase II"/>
    <property type="evidence" value="ECO:0007669"/>
    <property type="project" value="TreeGrafter"/>
</dbReference>
<keyword evidence="8 16" id="KW-0067">ATP-binding</keyword>
<evidence type="ECO:0000256" key="13">
    <source>
        <dbReference type="ARBA" id="ARBA00047811"/>
    </source>
</evidence>
<comment type="catalytic activity">
    <reaction evidence="15">
        <text>[DNA-directed RNA polymerase] + ATP = phospho-[DNA-directed RNA polymerase] + ADP + H(+)</text>
        <dbReference type="Rhea" id="RHEA:10216"/>
        <dbReference type="Rhea" id="RHEA-COMP:11321"/>
        <dbReference type="Rhea" id="RHEA-COMP:11322"/>
        <dbReference type="ChEBI" id="CHEBI:15378"/>
        <dbReference type="ChEBI" id="CHEBI:30616"/>
        <dbReference type="ChEBI" id="CHEBI:43176"/>
        <dbReference type="ChEBI" id="CHEBI:68546"/>
        <dbReference type="ChEBI" id="CHEBI:456216"/>
        <dbReference type="EC" id="2.7.11.23"/>
    </reaction>
</comment>
<feature type="compositionally biased region" description="Low complexity" evidence="17">
    <location>
        <begin position="499"/>
        <end position="510"/>
    </location>
</feature>
<feature type="compositionally biased region" description="Basic and acidic residues" evidence="17">
    <location>
        <begin position="526"/>
        <end position="535"/>
    </location>
</feature>
<comment type="catalytic activity">
    <reaction evidence="13">
        <text>L-threonyl-[protein] + ATP = O-phospho-L-threonyl-[protein] + ADP + H(+)</text>
        <dbReference type="Rhea" id="RHEA:46608"/>
        <dbReference type="Rhea" id="RHEA-COMP:11060"/>
        <dbReference type="Rhea" id="RHEA-COMP:11605"/>
        <dbReference type="ChEBI" id="CHEBI:15378"/>
        <dbReference type="ChEBI" id="CHEBI:30013"/>
        <dbReference type="ChEBI" id="CHEBI:30616"/>
        <dbReference type="ChEBI" id="CHEBI:61977"/>
        <dbReference type="ChEBI" id="CHEBI:456216"/>
        <dbReference type="EC" id="2.7.11.22"/>
    </reaction>
</comment>
<dbReference type="EC" id="2.7.11.23" evidence="2"/>
<evidence type="ECO:0000256" key="11">
    <source>
        <dbReference type="ARBA" id="ARBA00041902"/>
    </source>
</evidence>
<evidence type="ECO:0000256" key="12">
    <source>
        <dbReference type="ARBA" id="ARBA00042858"/>
    </source>
</evidence>
<dbReference type="GO" id="GO:0005524">
    <property type="term" value="F:ATP binding"/>
    <property type="evidence" value="ECO:0007669"/>
    <property type="project" value="UniProtKB-UniRule"/>
</dbReference>
<dbReference type="SMART" id="SM00220">
    <property type="entry name" value="S_TKc"/>
    <property type="match status" value="1"/>
</dbReference>
<dbReference type="Pfam" id="PF00069">
    <property type="entry name" value="Pkinase"/>
    <property type="match status" value="1"/>
</dbReference>
<dbReference type="PANTHER" id="PTHR24056:SF546">
    <property type="entry name" value="CYCLIN-DEPENDENT KINASE 12"/>
    <property type="match status" value="1"/>
</dbReference>